<dbReference type="InterPro" id="IPR004276">
    <property type="entry name" value="GlycoTrans_28_N"/>
</dbReference>
<keyword evidence="5" id="KW-0808">Transferase</keyword>
<keyword evidence="7" id="KW-0756">Sterol biosynthesis</keyword>
<dbReference type="Pfam" id="PF06722">
    <property type="entry name" value="EryCIII-like_C"/>
    <property type="match status" value="1"/>
</dbReference>
<feature type="domain" description="Glycosyltransferase family 28 N-terminal" evidence="12">
    <location>
        <begin position="267"/>
        <end position="410"/>
    </location>
</feature>
<dbReference type="GO" id="GO:0005975">
    <property type="term" value="P:carbohydrate metabolic process"/>
    <property type="evidence" value="ECO:0007669"/>
    <property type="project" value="InterPro"/>
</dbReference>
<dbReference type="InterPro" id="IPR050426">
    <property type="entry name" value="Glycosyltransferase_28"/>
</dbReference>
<evidence type="ECO:0000256" key="6">
    <source>
        <dbReference type="ARBA" id="ARBA00022955"/>
    </source>
</evidence>
<dbReference type="EMBL" id="JAHRHJ020000002">
    <property type="protein sequence ID" value="KAH9325916.1"/>
    <property type="molecule type" value="Genomic_DNA"/>
</dbReference>
<dbReference type="PANTHER" id="PTHR48050">
    <property type="entry name" value="STEROL 3-BETA-GLUCOSYLTRANSFERASE"/>
    <property type="match status" value="1"/>
</dbReference>
<dbReference type="AlphaFoldDB" id="A0AA38GNG9"/>
<proteinExistence type="inferred from homology"/>
<dbReference type="EC" id="2.4.1.173" evidence="2"/>
<dbReference type="GO" id="GO:0009791">
    <property type="term" value="P:post-embryonic development"/>
    <property type="evidence" value="ECO:0007669"/>
    <property type="project" value="UniProtKB-ARBA"/>
</dbReference>
<evidence type="ECO:0000259" key="13">
    <source>
        <dbReference type="Pfam" id="PF06722"/>
    </source>
</evidence>
<dbReference type="CDD" id="cd03784">
    <property type="entry name" value="GT1_Gtf-like"/>
    <property type="match status" value="1"/>
</dbReference>
<dbReference type="Pfam" id="PF03033">
    <property type="entry name" value="Glyco_transf_28"/>
    <property type="match status" value="1"/>
</dbReference>
<feature type="domain" description="Erythromycin biosynthesis protein CIII-like C-terminal" evidence="13">
    <location>
        <begin position="551"/>
        <end position="664"/>
    </location>
</feature>
<evidence type="ECO:0000256" key="10">
    <source>
        <dbReference type="ARBA" id="ARBA00023221"/>
    </source>
</evidence>
<keyword evidence="3" id="KW-0444">Lipid biosynthesis</keyword>
<organism evidence="14 15">
    <name type="scientific">Taxus chinensis</name>
    <name type="common">Chinese yew</name>
    <name type="synonym">Taxus wallichiana var. chinensis</name>
    <dbReference type="NCBI Taxonomy" id="29808"/>
    <lineage>
        <taxon>Eukaryota</taxon>
        <taxon>Viridiplantae</taxon>
        <taxon>Streptophyta</taxon>
        <taxon>Embryophyta</taxon>
        <taxon>Tracheophyta</taxon>
        <taxon>Spermatophyta</taxon>
        <taxon>Pinopsida</taxon>
        <taxon>Pinidae</taxon>
        <taxon>Conifers II</taxon>
        <taxon>Cupressales</taxon>
        <taxon>Taxaceae</taxon>
        <taxon>Taxus</taxon>
    </lineage>
</organism>
<evidence type="ECO:0000256" key="4">
    <source>
        <dbReference type="ARBA" id="ARBA00022676"/>
    </source>
</evidence>
<dbReference type="GO" id="GO:0016906">
    <property type="term" value="F:sterol 3-beta-glucosyltransferase activity"/>
    <property type="evidence" value="ECO:0007669"/>
    <property type="project" value="UniProtKB-EC"/>
</dbReference>
<dbReference type="OMA" id="WIREHGI"/>
<keyword evidence="4" id="KW-0328">Glycosyltransferase</keyword>
<comment type="similarity">
    <text evidence="1">Belongs to the glycosyltransferase 28 family.</text>
</comment>
<evidence type="ECO:0000256" key="9">
    <source>
        <dbReference type="ARBA" id="ARBA00023166"/>
    </source>
</evidence>
<evidence type="ECO:0000256" key="7">
    <source>
        <dbReference type="ARBA" id="ARBA00023011"/>
    </source>
</evidence>
<name>A0AA38GNG9_TAXCH</name>
<keyword evidence="8" id="KW-0443">Lipid metabolism</keyword>
<feature type="compositionally biased region" description="Low complexity" evidence="11">
    <location>
        <begin position="140"/>
        <end position="149"/>
    </location>
</feature>
<evidence type="ECO:0000256" key="3">
    <source>
        <dbReference type="ARBA" id="ARBA00022516"/>
    </source>
</evidence>
<gene>
    <name evidence="14" type="ORF">KI387_006094</name>
</gene>
<sequence length="716" mass="78235">MEGKICSNGVISLGNLGGGKNALECNSNKYPESDLALEVSYSSTNSCAQIKNQPHTDSSSTSASNEVESLRQHINGSNNDSTNFRFLAENSVSDWAAGHSKDTGKAVLLSSEPSGSGSVTFAHNEGTFHSTSASEVKKQSLSISSPSSPTQGLGRSQTAPSRFHHCDCQFDETASLNLGRSKTEKRESQKHNIKLSSMQLDKLSEREKKILIENLAKIKNDGTVEVDVARSAPVASELLGLDMPDTRQDNQVDEGDQHGKAIPKLNIAMLIVGTRGDVQPFVAIAKRLQEYGHRVRLATHANFRSFVTSSGVEFYPLGGDPRALAGYMARNKGFLPSGPSEISLQRKQLKAIVNSLLPACTEPDIDSGAPFRAQAIIANPPAYGHVHVAEALHVPLHIFFTMPWTPTTEFPHPLAPGTQSPGYWLSYLVVDILIWWGIRGIINDLRKKKLKLSPIAYLSAYYGSISDLPTGYMWSPHLVPKPKDWGLLVDVVGYCFLNSGNNYSPRQEFLQWLEDGPKPVYIGFGSMPLEDPLKTTSIILDALKETGQRGIIDKGWGNLGNLQEIPSHVFLLEDCPHDWLFPQCIAVIHHGGAGTTAAGLRAGCPTTIVPFFGDQYFWGDRVHERGVGPAPIPISQLTMEMLCQAIRYMLDPKVKAKAVELAKHIEEEDGVVAAVNAFHKHLPSALPESEPHSESPSVLECIFTTLERWFCLPCVT</sequence>
<evidence type="ECO:0000256" key="2">
    <source>
        <dbReference type="ARBA" id="ARBA00012650"/>
    </source>
</evidence>
<feature type="region of interest" description="Disordered" evidence="11">
    <location>
        <begin position="130"/>
        <end position="160"/>
    </location>
</feature>
<dbReference type="GO" id="GO:0010154">
    <property type="term" value="P:fruit development"/>
    <property type="evidence" value="ECO:0007669"/>
    <property type="project" value="UniProtKB-ARBA"/>
</dbReference>
<dbReference type="Gene3D" id="3.40.50.2000">
    <property type="entry name" value="Glycogen Phosphorylase B"/>
    <property type="match status" value="2"/>
</dbReference>
<keyword evidence="10" id="KW-0753">Steroid metabolism</keyword>
<evidence type="ECO:0000256" key="1">
    <source>
        <dbReference type="ARBA" id="ARBA00006962"/>
    </source>
</evidence>
<evidence type="ECO:0000256" key="11">
    <source>
        <dbReference type="SAM" id="MobiDB-lite"/>
    </source>
</evidence>
<dbReference type="GO" id="GO:0016126">
    <property type="term" value="P:sterol biosynthetic process"/>
    <property type="evidence" value="ECO:0007669"/>
    <property type="project" value="UniProtKB-KW"/>
</dbReference>
<dbReference type="FunFam" id="3.40.50.2000:FF:000009">
    <property type="entry name" value="Sterol 3-beta-glucosyltransferase UGT80A2"/>
    <property type="match status" value="1"/>
</dbReference>
<evidence type="ECO:0000313" key="15">
    <source>
        <dbReference type="Proteomes" id="UP000824469"/>
    </source>
</evidence>
<comment type="caution">
    <text evidence="14">The sequence shown here is derived from an EMBL/GenBank/DDBJ whole genome shotgun (WGS) entry which is preliminary data.</text>
</comment>
<keyword evidence="9" id="KW-1207">Sterol metabolism</keyword>
<keyword evidence="6" id="KW-0752">Steroid biosynthesis</keyword>
<evidence type="ECO:0000256" key="8">
    <source>
        <dbReference type="ARBA" id="ARBA00023098"/>
    </source>
</evidence>
<dbReference type="PANTHER" id="PTHR48050:SF16">
    <property type="entry name" value="STEROL 3-BETA-GLUCOSYLTRANSFERASE UGT80B1"/>
    <property type="match status" value="1"/>
</dbReference>
<keyword evidence="15" id="KW-1185">Reference proteome</keyword>
<feature type="region of interest" description="Disordered" evidence="11">
    <location>
        <begin position="48"/>
        <end position="81"/>
    </location>
</feature>
<feature type="compositionally biased region" description="Low complexity" evidence="11">
    <location>
        <begin position="58"/>
        <end position="67"/>
    </location>
</feature>
<dbReference type="SUPFAM" id="SSF53756">
    <property type="entry name" value="UDP-Glycosyltransferase/glycogen phosphorylase"/>
    <property type="match status" value="1"/>
</dbReference>
<protein>
    <recommendedName>
        <fullName evidence="2">sterol 3beta-glucosyltransferase</fullName>
        <ecNumber evidence="2">2.4.1.173</ecNumber>
    </recommendedName>
</protein>
<evidence type="ECO:0000256" key="5">
    <source>
        <dbReference type="ARBA" id="ARBA00022679"/>
    </source>
</evidence>
<dbReference type="FunFam" id="3.40.50.2000:FF:000030">
    <property type="entry name" value="Sterol 3-beta-glucosyltransferase UGT80A2"/>
    <property type="match status" value="1"/>
</dbReference>
<feature type="compositionally biased region" description="Polar residues" evidence="11">
    <location>
        <begin position="150"/>
        <end position="160"/>
    </location>
</feature>
<dbReference type="Proteomes" id="UP000824469">
    <property type="component" value="Unassembled WGS sequence"/>
</dbReference>
<dbReference type="InterPro" id="IPR002213">
    <property type="entry name" value="UDP_glucos_trans"/>
</dbReference>
<accession>A0AA38GNG9</accession>
<dbReference type="InterPro" id="IPR010610">
    <property type="entry name" value="EryCIII-like_C"/>
</dbReference>
<reference evidence="14 15" key="1">
    <citation type="journal article" date="2021" name="Nat. Plants">
        <title>The Taxus genome provides insights into paclitaxel biosynthesis.</title>
        <authorList>
            <person name="Xiong X."/>
            <person name="Gou J."/>
            <person name="Liao Q."/>
            <person name="Li Y."/>
            <person name="Zhou Q."/>
            <person name="Bi G."/>
            <person name="Li C."/>
            <person name="Du R."/>
            <person name="Wang X."/>
            <person name="Sun T."/>
            <person name="Guo L."/>
            <person name="Liang H."/>
            <person name="Lu P."/>
            <person name="Wu Y."/>
            <person name="Zhang Z."/>
            <person name="Ro D.K."/>
            <person name="Shang Y."/>
            <person name="Huang S."/>
            <person name="Yan J."/>
        </authorList>
    </citation>
    <scope>NUCLEOTIDE SEQUENCE [LARGE SCALE GENOMIC DNA]</scope>
    <source>
        <strain evidence="14">Ta-2019</strain>
    </source>
</reference>
<feature type="compositionally biased region" description="Polar residues" evidence="11">
    <location>
        <begin position="48"/>
        <end position="57"/>
    </location>
</feature>
<evidence type="ECO:0000259" key="12">
    <source>
        <dbReference type="Pfam" id="PF03033"/>
    </source>
</evidence>
<evidence type="ECO:0000313" key="14">
    <source>
        <dbReference type="EMBL" id="KAH9325916.1"/>
    </source>
</evidence>
<feature type="compositionally biased region" description="Polar residues" evidence="11">
    <location>
        <begin position="72"/>
        <end position="81"/>
    </location>
</feature>